<dbReference type="AlphaFoldDB" id="A0A6C0JNV9"/>
<name>A0A6C0JNV9_9ZZZZ</name>
<proteinExistence type="predicted"/>
<accession>A0A6C0JNV9</accession>
<dbReference type="EMBL" id="MN740684">
    <property type="protein sequence ID" value="QHU07259.1"/>
    <property type="molecule type" value="Genomic_DNA"/>
</dbReference>
<reference evidence="1" key="1">
    <citation type="journal article" date="2020" name="Nature">
        <title>Giant virus diversity and host interactions through global metagenomics.</title>
        <authorList>
            <person name="Schulz F."/>
            <person name="Roux S."/>
            <person name="Paez-Espino D."/>
            <person name="Jungbluth S."/>
            <person name="Walsh D.A."/>
            <person name="Denef V.J."/>
            <person name="McMahon K.D."/>
            <person name="Konstantinidis K.T."/>
            <person name="Eloe-Fadrosh E.A."/>
            <person name="Kyrpides N.C."/>
            <person name="Woyke T."/>
        </authorList>
    </citation>
    <scope>NUCLEOTIDE SEQUENCE</scope>
    <source>
        <strain evidence="1">GVMAG-S-1040241-154</strain>
    </source>
</reference>
<evidence type="ECO:0000313" key="1">
    <source>
        <dbReference type="EMBL" id="QHU07259.1"/>
    </source>
</evidence>
<organism evidence="1">
    <name type="scientific">viral metagenome</name>
    <dbReference type="NCBI Taxonomy" id="1070528"/>
    <lineage>
        <taxon>unclassified sequences</taxon>
        <taxon>metagenomes</taxon>
        <taxon>organismal metagenomes</taxon>
    </lineage>
</organism>
<protein>
    <submittedName>
        <fullName evidence="1">Uncharacterized protein</fullName>
    </submittedName>
</protein>
<sequence length="29" mass="3611">MDYKKIVIFLGIVYILRSEYVYDKLRKMI</sequence>